<dbReference type="AlphaFoldDB" id="A0A392VTF2"/>
<name>A0A392VTF2_9FABA</name>
<proteinExistence type="predicted"/>
<evidence type="ECO:0000313" key="1">
    <source>
        <dbReference type="EMBL" id="MCI90251.1"/>
    </source>
</evidence>
<organism evidence="1 2">
    <name type="scientific">Trifolium medium</name>
    <dbReference type="NCBI Taxonomy" id="97028"/>
    <lineage>
        <taxon>Eukaryota</taxon>
        <taxon>Viridiplantae</taxon>
        <taxon>Streptophyta</taxon>
        <taxon>Embryophyta</taxon>
        <taxon>Tracheophyta</taxon>
        <taxon>Spermatophyta</taxon>
        <taxon>Magnoliopsida</taxon>
        <taxon>eudicotyledons</taxon>
        <taxon>Gunneridae</taxon>
        <taxon>Pentapetalae</taxon>
        <taxon>rosids</taxon>
        <taxon>fabids</taxon>
        <taxon>Fabales</taxon>
        <taxon>Fabaceae</taxon>
        <taxon>Papilionoideae</taxon>
        <taxon>50 kb inversion clade</taxon>
        <taxon>NPAAA clade</taxon>
        <taxon>Hologalegina</taxon>
        <taxon>IRL clade</taxon>
        <taxon>Trifolieae</taxon>
        <taxon>Trifolium</taxon>
    </lineage>
</organism>
<dbReference type="Proteomes" id="UP000265520">
    <property type="component" value="Unassembled WGS sequence"/>
</dbReference>
<sequence length="19" mass="2003">AAVPSASLIPLDFDFIRGN</sequence>
<comment type="caution">
    <text evidence="1">The sequence shown here is derived from an EMBL/GenBank/DDBJ whole genome shotgun (WGS) entry which is preliminary data.</text>
</comment>
<protein>
    <submittedName>
        <fullName evidence="1">Uncharacterized protein</fullName>
    </submittedName>
</protein>
<accession>A0A392VTF2</accession>
<keyword evidence="2" id="KW-1185">Reference proteome</keyword>
<dbReference type="EMBL" id="LXQA011239315">
    <property type="protein sequence ID" value="MCI90251.1"/>
    <property type="molecule type" value="Genomic_DNA"/>
</dbReference>
<feature type="non-terminal residue" evidence="1">
    <location>
        <position position="1"/>
    </location>
</feature>
<evidence type="ECO:0000313" key="2">
    <source>
        <dbReference type="Proteomes" id="UP000265520"/>
    </source>
</evidence>
<reference evidence="1 2" key="1">
    <citation type="journal article" date="2018" name="Front. Plant Sci.">
        <title>Red Clover (Trifolium pratense) and Zigzag Clover (T. medium) - A Picture of Genomic Similarities and Differences.</title>
        <authorList>
            <person name="Dluhosova J."/>
            <person name="Istvanek J."/>
            <person name="Nedelnik J."/>
            <person name="Repkova J."/>
        </authorList>
    </citation>
    <scope>NUCLEOTIDE SEQUENCE [LARGE SCALE GENOMIC DNA]</scope>
    <source>
        <strain evidence="2">cv. 10/8</strain>
        <tissue evidence="1">Leaf</tissue>
    </source>
</reference>